<dbReference type="InterPro" id="IPR003423">
    <property type="entry name" value="OMP_efflux"/>
</dbReference>
<evidence type="ECO:0000313" key="11">
    <source>
        <dbReference type="Proteomes" id="UP001241110"/>
    </source>
</evidence>
<dbReference type="GO" id="GO:0015562">
    <property type="term" value="F:efflux transmembrane transporter activity"/>
    <property type="evidence" value="ECO:0007669"/>
    <property type="project" value="InterPro"/>
</dbReference>
<dbReference type="AlphaFoldDB" id="A0AAE3QNT5"/>
<dbReference type="PANTHER" id="PTHR30026:SF20">
    <property type="entry name" value="OUTER MEMBRANE PROTEIN TOLC"/>
    <property type="match status" value="1"/>
</dbReference>
<evidence type="ECO:0000256" key="4">
    <source>
        <dbReference type="ARBA" id="ARBA00022452"/>
    </source>
</evidence>
<evidence type="ECO:0000256" key="5">
    <source>
        <dbReference type="ARBA" id="ARBA00022692"/>
    </source>
</evidence>
<keyword evidence="7" id="KW-0998">Cell outer membrane</keyword>
<comment type="subcellular location">
    <subcellularLocation>
        <location evidence="1">Cell outer membrane</location>
    </subcellularLocation>
</comment>
<evidence type="ECO:0000256" key="2">
    <source>
        <dbReference type="ARBA" id="ARBA00007613"/>
    </source>
</evidence>
<dbReference type="EMBL" id="JASJOS010000003">
    <property type="protein sequence ID" value="MDJ1480460.1"/>
    <property type="molecule type" value="Genomic_DNA"/>
</dbReference>
<keyword evidence="8" id="KW-0175">Coiled coil</keyword>
<evidence type="ECO:0000256" key="1">
    <source>
        <dbReference type="ARBA" id="ARBA00004442"/>
    </source>
</evidence>
<comment type="similarity">
    <text evidence="2">Belongs to the outer membrane factor (OMF) (TC 1.B.17) family.</text>
</comment>
<gene>
    <name evidence="10" type="ORF">QNI16_08190</name>
</gene>
<keyword evidence="3" id="KW-0813">Transport</keyword>
<evidence type="ECO:0000256" key="6">
    <source>
        <dbReference type="ARBA" id="ARBA00023136"/>
    </source>
</evidence>
<sequence>MHSYSHKFTLLILLLLSPFVTKAVAQTLWTLDDVIGMAKGQSIASKQAETERETNYWKWRTYQSNYKPQLSLYGNLPDYNRSFTQVYQPDGSIQFQPVINNNALASLSLSQAIAATGASIFVNSQLQRFDDFNNNVTRYNSSPVLIGFSQPLFAYNTLRWDKKIEPIKYLESRQAYIESIETIAINTTGLFFDLLLAQTNLQLAELNRENNENIYKIAQERYNVGKSSTNDLLQLKMELLKAQKALIAARQNEETYSRNLKSYIGYRSNEHIVLVIPDSIPDMYIDATVALREALENRKDALAFRRRILEAESEIAKARGEVGFKTNINATLGYSKAASTISDAYKSPQNLTTVLVEFNLPIMNWGRARSRLETSRANKKLIEYTVEQDRNDFERGIYTQVNLLNMLKEQLKLTKEAEDIAQQRYQIAKDRYILGNLSITDLSLALQEKDLSKQDYITSLRNFWTAHYTIRNLTLYDFLKNEKITVPASNERALRNGSL</sequence>
<dbReference type="SUPFAM" id="SSF56954">
    <property type="entry name" value="Outer membrane efflux proteins (OEP)"/>
    <property type="match status" value="1"/>
</dbReference>
<keyword evidence="6" id="KW-0472">Membrane</keyword>
<feature type="coiled-coil region" evidence="8">
    <location>
        <begin position="292"/>
        <end position="321"/>
    </location>
</feature>
<evidence type="ECO:0000313" key="10">
    <source>
        <dbReference type="EMBL" id="MDJ1480460.1"/>
    </source>
</evidence>
<organism evidence="10 11">
    <name type="scientific">Xanthocytophaga flava</name>
    <dbReference type="NCBI Taxonomy" id="3048013"/>
    <lineage>
        <taxon>Bacteria</taxon>
        <taxon>Pseudomonadati</taxon>
        <taxon>Bacteroidota</taxon>
        <taxon>Cytophagia</taxon>
        <taxon>Cytophagales</taxon>
        <taxon>Rhodocytophagaceae</taxon>
        <taxon>Xanthocytophaga</taxon>
    </lineage>
</organism>
<dbReference type="GO" id="GO:0009279">
    <property type="term" value="C:cell outer membrane"/>
    <property type="evidence" value="ECO:0007669"/>
    <property type="project" value="UniProtKB-SubCell"/>
</dbReference>
<dbReference type="PANTHER" id="PTHR30026">
    <property type="entry name" value="OUTER MEMBRANE PROTEIN TOLC"/>
    <property type="match status" value="1"/>
</dbReference>
<dbReference type="RefSeq" id="WP_313977156.1">
    <property type="nucleotide sequence ID" value="NZ_JASJOS010000003.1"/>
</dbReference>
<protein>
    <submittedName>
        <fullName evidence="10">TolC family protein</fullName>
    </submittedName>
</protein>
<dbReference type="Gene3D" id="1.20.1600.10">
    <property type="entry name" value="Outer membrane efflux proteins (OEP)"/>
    <property type="match status" value="1"/>
</dbReference>
<evidence type="ECO:0000256" key="9">
    <source>
        <dbReference type="SAM" id="SignalP"/>
    </source>
</evidence>
<keyword evidence="5" id="KW-0812">Transmembrane</keyword>
<reference evidence="10" key="1">
    <citation type="submission" date="2023-05" db="EMBL/GenBank/DDBJ databases">
        <authorList>
            <person name="Zhang X."/>
        </authorList>
    </citation>
    <scope>NUCLEOTIDE SEQUENCE</scope>
    <source>
        <strain evidence="10">YF14B1</strain>
    </source>
</reference>
<proteinExistence type="inferred from homology"/>
<comment type="caution">
    <text evidence="10">The sequence shown here is derived from an EMBL/GenBank/DDBJ whole genome shotgun (WGS) entry which is preliminary data.</text>
</comment>
<dbReference type="InterPro" id="IPR051906">
    <property type="entry name" value="TolC-like"/>
</dbReference>
<evidence type="ECO:0000256" key="8">
    <source>
        <dbReference type="SAM" id="Coils"/>
    </source>
</evidence>
<evidence type="ECO:0000256" key="7">
    <source>
        <dbReference type="ARBA" id="ARBA00023237"/>
    </source>
</evidence>
<feature type="chain" id="PRO_5042063573" evidence="9">
    <location>
        <begin position="26"/>
        <end position="499"/>
    </location>
</feature>
<dbReference type="GO" id="GO:1990281">
    <property type="term" value="C:efflux pump complex"/>
    <property type="evidence" value="ECO:0007669"/>
    <property type="project" value="TreeGrafter"/>
</dbReference>
<dbReference type="Pfam" id="PF02321">
    <property type="entry name" value="OEP"/>
    <property type="match status" value="2"/>
</dbReference>
<feature type="coiled-coil region" evidence="8">
    <location>
        <begin position="201"/>
        <end position="252"/>
    </location>
</feature>
<keyword evidence="9" id="KW-0732">Signal</keyword>
<dbReference type="GO" id="GO:0015288">
    <property type="term" value="F:porin activity"/>
    <property type="evidence" value="ECO:0007669"/>
    <property type="project" value="TreeGrafter"/>
</dbReference>
<feature type="signal peptide" evidence="9">
    <location>
        <begin position="1"/>
        <end position="25"/>
    </location>
</feature>
<accession>A0AAE3QNT5</accession>
<keyword evidence="4" id="KW-1134">Transmembrane beta strand</keyword>
<dbReference type="Proteomes" id="UP001241110">
    <property type="component" value="Unassembled WGS sequence"/>
</dbReference>
<evidence type="ECO:0000256" key="3">
    <source>
        <dbReference type="ARBA" id="ARBA00022448"/>
    </source>
</evidence>
<name>A0AAE3QNT5_9BACT</name>